<accession>A0ACC3CZM9</accession>
<sequence length="395" mass="42722">MTESCTALIVGAGPVGIFCALKLAQAGVDTILVEATEELEDAAKALIHMPAARLEFKKTGVLDDLLKEAGEFNDTGICFRKTSDKSIIADIHKQPGAPGPFIVPQYQFCTILFEHLHKCKNARVQMGHKFQGLTINDGKVSVKTQTNDGTEKTFETTYLIGADGGKSPVRKASGIKFEGETLPRNLIACDVVYPFGKYGFIDGNFMADPNHYGLIGPIKKGDLWRVSYAVPDTLSMDEIKAGIPEKFEAMMPGPRPLEYEVKRIAPYKAQQLCASTFRQGNVFLVGDSAHLTNPYAGIGLGTGILDASSLADVLVSVANRGAPDTVLDEWAKARRHVFTSFVDPVSRAAFWSLQHPDVDTLSERHPIIKAHSAPGGPKPPPLVTDVTKLEGFIAA</sequence>
<evidence type="ECO:0000313" key="2">
    <source>
        <dbReference type="Proteomes" id="UP001186974"/>
    </source>
</evidence>
<comment type="caution">
    <text evidence="1">The sequence shown here is derived from an EMBL/GenBank/DDBJ whole genome shotgun (WGS) entry which is preliminary data.</text>
</comment>
<gene>
    <name evidence="1" type="ORF">LTS18_010467</name>
</gene>
<dbReference type="Proteomes" id="UP001186974">
    <property type="component" value="Unassembled WGS sequence"/>
</dbReference>
<dbReference type="EMBL" id="JAWDJW010009264">
    <property type="protein sequence ID" value="KAK3059598.1"/>
    <property type="molecule type" value="Genomic_DNA"/>
</dbReference>
<reference evidence="1" key="1">
    <citation type="submission" date="2024-09" db="EMBL/GenBank/DDBJ databases">
        <title>Black Yeasts Isolated from many extreme environments.</title>
        <authorList>
            <person name="Coleine C."/>
            <person name="Stajich J.E."/>
            <person name="Selbmann L."/>
        </authorList>
    </citation>
    <scope>NUCLEOTIDE SEQUENCE</scope>
    <source>
        <strain evidence="1">CCFEE 5737</strain>
    </source>
</reference>
<keyword evidence="2" id="KW-1185">Reference proteome</keyword>
<name>A0ACC3CZM9_9PEZI</name>
<organism evidence="1 2">
    <name type="scientific">Coniosporium uncinatum</name>
    <dbReference type="NCBI Taxonomy" id="93489"/>
    <lineage>
        <taxon>Eukaryota</taxon>
        <taxon>Fungi</taxon>
        <taxon>Dikarya</taxon>
        <taxon>Ascomycota</taxon>
        <taxon>Pezizomycotina</taxon>
        <taxon>Dothideomycetes</taxon>
        <taxon>Dothideomycetes incertae sedis</taxon>
        <taxon>Coniosporium</taxon>
    </lineage>
</organism>
<protein>
    <submittedName>
        <fullName evidence="1">Uncharacterized protein</fullName>
    </submittedName>
</protein>
<proteinExistence type="predicted"/>
<evidence type="ECO:0000313" key="1">
    <source>
        <dbReference type="EMBL" id="KAK3059598.1"/>
    </source>
</evidence>